<comment type="function">
    <text evidence="9 10">This protein specifically catalyzes the removal of signal peptides from prolipoproteins.</text>
</comment>
<feature type="transmembrane region" description="Helical" evidence="9">
    <location>
        <begin position="64"/>
        <end position="82"/>
    </location>
</feature>
<evidence type="ECO:0000256" key="1">
    <source>
        <dbReference type="ARBA" id="ARBA00006139"/>
    </source>
</evidence>
<dbReference type="UniPathway" id="UPA00665"/>
<reference evidence="12 13" key="1">
    <citation type="journal article" date="2007" name="Science">
        <title>The Calyptogena magnifica chemoautotrophic symbiont genome.</title>
        <authorList>
            <person name="Newton I.L.G."/>
            <person name="Woyke T."/>
            <person name="Auchtung T.A."/>
            <person name="Dilly G.F."/>
            <person name="Dutton R.J."/>
            <person name="Fisher M.C."/>
            <person name="Fontanez K.M."/>
            <person name="Lau E."/>
            <person name="Stewart F.J."/>
            <person name="Richardson P.M."/>
            <person name="Barry K.W."/>
            <person name="Saunders E."/>
            <person name="Detter J.C."/>
            <person name="Wu D."/>
            <person name="Eisen J.A."/>
            <person name="Cavanaugh C.M."/>
        </authorList>
    </citation>
    <scope>NUCLEOTIDE SEQUENCE [LARGE SCALE GENOMIC DNA]</scope>
    <source>
        <strain evidence="12 13">Cm</strain>
    </source>
</reference>
<feature type="active site" evidence="9">
    <location>
        <position position="135"/>
    </location>
</feature>
<evidence type="ECO:0000256" key="3">
    <source>
        <dbReference type="ARBA" id="ARBA00022670"/>
    </source>
</evidence>
<dbReference type="PRINTS" id="PR00781">
    <property type="entry name" value="LIPOSIGPTASE"/>
</dbReference>
<dbReference type="PANTHER" id="PTHR33695">
    <property type="entry name" value="LIPOPROTEIN SIGNAL PEPTIDASE"/>
    <property type="match status" value="1"/>
</dbReference>
<comment type="caution">
    <text evidence="9">Lacks conserved residue(s) required for the propagation of feature annotation.</text>
</comment>
<dbReference type="PANTHER" id="PTHR33695:SF1">
    <property type="entry name" value="LIPOPROTEIN SIGNAL PEPTIDASE"/>
    <property type="match status" value="1"/>
</dbReference>
<comment type="subcellular location">
    <subcellularLocation>
        <location evidence="9">Cell inner membrane</location>
        <topology evidence="9">Multi-pass membrane protein</topology>
    </subcellularLocation>
</comment>
<keyword evidence="4 9" id="KW-0812">Transmembrane</keyword>
<dbReference type="AlphaFoldDB" id="A1AWU0"/>
<evidence type="ECO:0000256" key="11">
    <source>
        <dbReference type="RuleBase" id="RU004181"/>
    </source>
</evidence>
<dbReference type="InterPro" id="IPR001872">
    <property type="entry name" value="Peptidase_A8"/>
</dbReference>
<feature type="active site" evidence="9">
    <location>
        <position position="117"/>
    </location>
</feature>
<dbReference type="Pfam" id="PF01252">
    <property type="entry name" value="Peptidase_A8"/>
    <property type="match status" value="1"/>
</dbReference>
<keyword evidence="6 9" id="KW-0378">Hydrolase</keyword>
<sequence>MKIKHYFLLVALLVVFDQLTKLLACEYLSIGNSIAINEFLSLTFTRNYGASFSFLADSGGWQRYFLSSVSAIASIVISVLILKTSLKHQLKLVSLVLILSGAIGNMIDRIANSFVVDFIDLYYAGFNYPIFNFADIFISVGVVVLIIVDWKK</sequence>
<evidence type="ECO:0000256" key="8">
    <source>
        <dbReference type="ARBA" id="ARBA00023136"/>
    </source>
</evidence>
<dbReference type="HOGENOM" id="CLU_083252_4_0_6"/>
<keyword evidence="3 9" id="KW-0645">Protease</keyword>
<accession>A1AWU0</accession>
<dbReference type="RefSeq" id="WP_011738022.1">
    <property type="nucleotide sequence ID" value="NC_008610.1"/>
</dbReference>
<keyword evidence="12" id="KW-0449">Lipoprotein</keyword>
<gene>
    <name evidence="9" type="primary">lspA</name>
    <name evidence="12" type="ordered locus">Rmag_0652</name>
</gene>
<evidence type="ECO:0000313" key="12">
    <source>
        <dbReference type="EMBL" id="ABL02397.1"/>
    </source>
</evidence>
<evidence type="ECO:0000256" key="9">
    <source>
        <dbReference type="HAMAP-Rule" id="MF_00161"/>
    </source>
</evidence>
<evidence type="ECO:0000256" key="2">
    <source>
        <dbReference type="ARBA" id="ARBA00022475"/>
    </source>
</evidence>
<keyword evidence="2 9" id="KW-1003">Cell membrane</keyword>
<dbReference type="Proteomes" id="UP000002587">
    <property type="component" value="Chromosome"/>
</dbReference>
<dbReference type="PROSITE" id="PS00855">
    <property type="entry name" value="SPASE_II"/>
    <property type="match status" value="1"/>
</dbReference>
<organism evidence="12 13">
    <name type="scientific">Ruthia magnifica subsp. Calyptogena magnifica</name>
    <dbReference type="NCBI Taxonomy" id="413404"/>
    <lineage>
        <taxon>Bacteria</taxon>
        <taxon>Pseudomonadati</taxon>
        <taxon>Pseudomonadota</taxon>
        <taxon>Gammaproteobacteria</taxon>
        <taxon>Candidatus Pseudothioglobaceae</taxon>
        <taxon>Candidatus Ruthturnera</taxon>
    </lineage>
</organism>
<dbReference type="EMBL" id="CP000488">
    <property type="protein sequence ID" value="ABL02397.1"/>
    <property type="molecule type" value="Genomic_DNA"/>
</dbReference>
<dbReference type="GO" id="GO:0006508">
    <property type="term" value="P:proteolysis"/>
    <property type="evidence" value="ECO:0007669"/>
    <property type="project" value="UniProtKB-KW"/>
</dbReference>
<evidence type="ECO:0000256" key="6">
    <source>
        <dbReference type="ARBA" id="ARBA00022801"/>
    </source>
</evidence>
<keyword evidence="9" id="KW-0997">Cell inner membrane</keyword>
<evidence type="ECO:0000256" key="10">
    <source>
        <dbReference type="RuleBase" id="RU000594"/>
    </source>
</evidence>
<dbReference type="GO" id="GO:0005886">
    <property type="term" value="C:plasma membrane"/>
    <property type="evidence" value="ECO:0007669"/>
    <property type="project" value="UniProtKB-SubCell"/>
</dbReference>
<keyword evidence="7 9" id="KW-1133">Transmembrane helix</keyword>
<dbReference type="EC" id="3.4.23.36" evidence="9"/>
<keyword evidence="13" id="KW-1185">Reference proteome</keyword>
<keyword evidence="5 9" id="KW-0064">Aspartyl protease</keyword>
<dbReference type="KEGG" id="rma:Rmag_0652"/>
<name>A1AWU0_RUTMC</name>
<dbReference type="STRING" id="413404.Rmag_0652"/>
<dbReference type="HAMAP" id="MF_00161">
    <property type="entry name" value="LspA"/>
    <property type="match status" value="1"/>
</dbReference>
<keyword evidence="8 9" id="KW-0472">Membrane</keyword>
<evidence type="ECO:0000256" key="5">
    <source>
        <dbReference type="ARBA" id="ARBA00022750"/>
    </source>
</evidence>
<dbReference type="GO" id="GO:0004190">
    <property type="term" value="F:aspartic-type endopeptidase activity"/>
    <property type="evidence" value="ECO:0007669"/>
    <property type="project" value="UniProtKB-UniRule"/>
</dbReference>
<evidence type="ECO:0000256" key="7">
    <source>
        <dbReference type="ARBA" id="ARBA00022989"/>
    </source>
</evidence>
<dbReference type="OrthoDB" id="9810259at2"/>
<proteinExistence type="inferred from homology"/>
<comment type="catalytic activity">
    <reaction evidence="9 10">
        <text>Release of signal peptides from bacterial membrane prolipoproteins. Hydrolyzes -Xaa-Yaa-Zaa-|-(S,diacylglyceryl)Cys-, in which Xaa is hydrophobic (preferably Leu), and Yaa (Ala or Ser) and Zaa (Gly or Ala) have small, neutral side chains.</text>
        <dbReference type="EC" id="3.4.23.36"/>
    </reaction>
</comment>
<protein>
    <recommendedName>
        <fullName evidence="9">Lipoprotein signal peptidase</fullName>
        <ecNumber evidence="9">3.4.23.36</ecNumber>
    </recommendedName>
    <alternativeName>
        <fullName evidence="9">Prolipoprotein signal peptidase</fullName>
    </alternativeName>
    <alternativeName>
        <fullName evidence="9">Signal peptidase II</fullName>
        <shortName evidence="9">SPase II</shortName>
    </alternativeName>
</protein>
<dbReference type="eggNOG" id="COG0597">
    <property type="taxonomic scope" value="Bacteria"/>
</dbReference>
<feature type="transmembrane region" description="Helical" evidence="9">
    <location>
        <begin position="127"/>
        <end position="148"/>
    </location>
</feature>
<feature type="transmembrane region" description="Helical" evidence="9">
    <location>
        <begin position="89"/>
        <end position="107"/>
    </location>
</feature>
<dbReference type="NCBIfam" id="TIGR00077">
    <property type="entry name" value="lspA"/>
    <property type="match status" value="1"/>
</dbReference>
<evidence type="ECO:0000313" key="13">
    <source>
        <dbReference type="Proteomes" id="UP000002587"/>
    </source>
</evidence>
<evidence type="ECO:0000256" key="4">
    <source>
        <dbReference type="ARBA" id="ARBA00022692"/>
    </source>
</evidence>
<comment type="pathway">
    <text evidence="9">Protein modification; lipoprotein biosynthesis (signal peptide cleavage).</text>
</comment>
<comment type="similarity">
    <text evidence="1 9 11">Belongs to the peptidase A8 family.</text>
</comment>